<evidence type="ECO:0000256" key="7">
    <source>
        <dbReference type="ARBA" id="ARBA00023242"/>
    </source>
</evidence>
<dbReference type="PANTHER" id="PTHR16040:SF7">
    <property type="entry name" value="AUSTRALIN, ISOFORM A-RELATED"/>
    <property type="match status" value="1"/>
</dbReference>
<dbReference type="Gene3D" id="6.10.250.1900">
    <property type="match status" value="1"/>
</dbReference>
<dbReference type="Pfam" id="PF10512">
    <property type="entry name" value="Borealin"/>
    <property type="match status" value="1"/>
</dbReference>
<keyword evidence="5" id="KW-0132">Cell division</keyword>
<dbReference type="GO" id="GO:0051301">
    <property type="term" value="P:cell division"/>
    <property type="evidence" value="ECO:0007669"/>
    <property type="project" value="UniProtKB-KW"/>
</dbReference>
<organism evidence="12">
    <name type="scientific">Arion vulgaris</name>
    <dbReference type="NCBI Taxonomy" id="1028688"/>
    <lineage>
        <taxon>Eukaryota</taxon>
        <taxon>Metazoa</taxon>
        <taxon>Spiralia</taxon>
        <taxon>Lophotrochozoa</taxon>
        <taxon>Mollusca</taxon>
        <taxon>Gastropoda</taxon>
        <taxon>Heterobranchia</taxon>
        <taxon>Euthyneura</taxon>
        <taxon>Panpulmonata</taxon>
        <taxon>Eupulmonata</taxon>
        <taxon>Stylommatophora</taxon>
        <taxon>Helicina</taxon>
        <taxon>Arionoidea</taxon>
        <taxon>Arionidae</taxon>
        <taxon>Arion</taxon>
    </lineage>
</organism>
<comment type="subcellular location">
    <subcellularLocation>
        <location evidence="2">Chromosome</location>
        <location evidence="2">Centromere</location>
    </subcellularLocation>
    <subcellularLocation>
        <location evidence="1">Nucleus</location>
    </subcellularLocation>
</comment>
<keyword evidence="9" id="KW-0137">Centromere</keyword>
<comment type="similarity">
    <text evidence="3">Belongs to the borealin family.</text>
</comment>
<evidence type="ECO:0000256" key="2">
    <source>
        <dbReference type="ARBA" id="ARBA00004584"/>
    </source>
</evidence>
<dbReference type="GO" id="GO:0000070">
    <property type="term" value="P:mitotic sister chromatid segregation"/>
    <property type="evidence" value="ECO:0007669"/>
    <property type="project" value="TreeGrafter"/>
</dbReference>
<keyword evidence="4" id="KW-0158">Chromosome</keyword>
<evidence type="ECO:0000256" key="6">
    <source>
        <dbReference type="ARBA" id="ARBA00022776"/>
    </source>
</evidence>
<evidence type="ECO:0000256" key="8">
    <source>
        <dbReference type="ARBA" id="ARBA00023306"/>
    </source>
</evidence>
<dbReference type="InterPro" id="IPR018867">
    <property type="entry name" value="Cell_div_borealin"/>
</dbReference>
<dbReference type="GO" id="GO:0051233">
    <property type="term" value="C:spindle midzone"/>
    <property type="evidence" value="ECO:0007669"/>
    <property type="project" value="TreeGrafter"/>
</dbReference>
<dbReference type="AlphaFoldDB" id="A0A0B6ZKI1"/>
<dbReference type="InterPro" id="IPR046466">
    <property type="entry name" value="Borealin_C"/>
</dbReference>
<keyword evidence="7" id="KW-0539">Nucleus</keyword>
<evidence type="ECO:0000256" key="1">
    <source>
        <dbReference type="ARBA" id="ARBA00004123"/>
    </source>
</evidence>
<dbReference type="GO" id="GO:0032133">
    <property type="term" value="C:chromosome passenger complex"/>
    <property type="evidence" value="ECO:0007669"/>
    <property type="project" value="TreeGrafter"/>
</dbReference>
<protein>
    <recommendedName>
        <fullName evidence="11">Borealin C-terminal domain-containing protein</fullName>
    </recommendedName>
</protein>
<feature type="domain" description="Borealin C-terminal" evidence="11">
    <location>
        <begin position="166"/>
        <end position="223"/>
    </location>
</feature>
<dbReference type="PANTHER" id="PTHR16040">
    <property type="entry name" value="AUSTRALIN, ISOFORM A-RELATED"/>
    <property type="match status" value="1"/>
</dbReference>
<dbReference type="GO" id="GO:0000775">
    <property type="term" value="C:chromosome, centromeric region"/>
    <property type="evidence" value="ECO:0007669"/>
    <property type="project" value="UniProtKB-SubCell"/>
</dbReference>
<evidence type="ECO:0000256" key="5">
    <source>
        <dbReference type="ARBA" id="ARBA00022618"/>
    </source>
</evidence>
<evidence type="ECO:0000256" key="4">
    <source>
        <dbReference type="ARBA" id="ARBA00022454"/>
    </source>
</evidence>
<evidence type="ECO:0000256" key="10">
    <source>
        <dbReference type="SAM" id="MobiDB-lite"/>
    </source>
</evidence>
<evidence type="ECO:0000256" key="3">
    <source>
        <dbReference type="ARBA" id="ARBA00009914"/>
    </source>
</evidence>
<gene>
    <name evidence="12" type="primary">ORF68217</name>
</gene>
<accession>A0A0B6ZKI1</accession>
<evidence type="ECO:0000313" key="12">
    <source>
        <dbReference type="EMBL" id="CEK68912.1"/>
    </source>
</evidence>
<reference evidence="12" key="1">
    <citation type="submission" date="2014-12" db="EMBL/GenBank/DDBJ databases">
        <title>Insight into the proteome of Arion vulgaris.</title>
        <authorList>
            <person name="Aradska J."/>
            <person name="Bulat T."/>
            <person name="Smidak R."/>
            <person name="Sarate P."/>
            <person name="Gangsoo J."/>
            <person name="Sialana F."/>
            <person name="Bilban M."/>
            <person name="Lubec G."/>
        </authorList>
    </citation>
    <scope>NUCLEOTIDE SEQUENCE</scope>
    <source>
        <tissue evidence="12">Skin</tissue>
    </source>
</reference>
<evidence type="ECO:0000256" key="9">
    <source>
        <dbReference type="ARBA" id="ARBA00023328"/>
    </source>
</evidence>
<feature type="region of interest" description="Disordered" evidence="10">
    <location>
        <begin position="130"/>
        <end position="164"/>
    </location>
</feature>
<sequence>MPRKRPTRLPPTKPNQNNKLPVAVGVSEKARKEQLQMFLKEYDSRVKNVLNDFERNKTTMRTFIVMRYEKRIADLPQEIKDMTLEDFSNCGGTIEAAMASVYRTDLGAKHKYLAQKFQCTEQALEDITEEDSDGSVLMSAKPSTTTRPKRQVGKTVPQSTNTSTRNKAMLRTPANSMKQSAWGATPLFTPKFDMNLPGTPENIRTIKPGERCMSMAGSPLQVEAIQLQIDALSKGDIAQDLSDVVGIDLTPTRIEQMVKILLSHQ</sequence>
<dbReference type="GO" id="GO:0005634">
    <property type="term" value="C:nucleus"/>
    <property type="evidence" value="ECO:0007669"/>
    <property type="project" value="UniProtKB-SubCell"/>
</dbReference>
<evidence type="ECO:0000259" key="11">
    <source>
        <dbReference type="Pfam" id="PF10512"/>
    </source>
</evidence>
<proteinExistence type="inferred from homology"/>
<name>A0A0B6ZKI1_9EUPU</name>
<dbReference type="EMBL" id="HACG01022047">
    <property type="protein sequence ID" value="CEK68912.1"/>
    <property type="molecule type" value="Transcribed_RNA"/>
</dbReference>
<keyword evidence="8" id="KW-0131">Cell cycle</keyword>
<keyword evidence="6" id="KW-0498">Mitosis</keyword>